<evidence type="ECO:0000313" key="12">
    <source>
        <dbReference type="Proteomes" id="UP000663981"/>
    </source>
</evidence>
<reference evidence="11 12" key="1">
    <citation type="submission" date="2021-03" db="EMBL/GenBank/DDBJ databases">
        <title>Whole genome sequence of Metabacillus bambusae BG109.</title>
        <authorList>
            <person name="Jeong J.W."/>
        </authorList>
    </citation>
    <scope>NUCLEOTIDE SEQUENCE [LARGE SCALE GENOMIC DNA]</scope>
    <source>
        <strain evidence="11 12">BG109</strain>
    </source>
</reference>
<evidence type="ECO:0000256" key="9">
    <source>
        <dbReference type="SAM" id="Phobius"/>
    </source>
</evidence>
<dbReference type="Gene3D" id="1.20.1530.20">
    <property type="match status" value="1"/>
</dbReference>
<feature type="transmembrane region" description="Helical" evidence="9">
    <location>
        <begin position="61"/>
        <end position="79"/>
    </location>
</feature>
<dbReference type="InterPro" id="IPR038770">
    <property type="entry name" value="Na+/solute_symporter_sf"/>
</dbReference>
<gene>
    <name evidence="11" type="ORF">I7822_04595</name>
</gene>
<feature type="transmembrane region" description="Helical" evidence="9">
    <location>
        <begin position="35"/>
        <end position="55"/>
    </location>
</feature>
<dbReference type="InterPro" id="IPR036721">
    <property type="entry name" value="RCK_C_sf"/>
</dbReference>
<keyword evidence="2" id="KW-0813">Transport</keyword>
<dbReference type="SUPFAM" id="SSF116726">
    <property type="entry name" value="TrkA C-terminal domain-like"/>
    <property type="match status" value="1"/>
</dbReference>
<keyword evidence="5 9" id="KW-0812">Transmembrane</keyword>
<dbReference type="InterPro" id="IPR006153">
    <property type="entry name" value="Cation/H_exchanger_TM"/>
</dbReference>
<feature type="transmembrane region" description="Helical" evidence="9">
    <location>
        <begin position="269"/>
        <end position="290"/>
    </location>
</feature>
<feature type="transmembrane region" description="Helical" evidence="9">
    <location>
        <begin position="91"/>
        <end position="112"/>
    </location>
</feature>
<keyword evidence="6 9" id="KW-1133">Transmembrane helix</keyword>
<feature type="transmembrane region" description="Helical" evidence="9">
    <location>
        <begin position="229"/>
        <end position="257"/>
    </location>
</feature>
<dbReference type="NCBIfam" id="NF003715">
    <property type="entry name" value="PRK05326.1-2"/>
    <property type="match status" value="1"/>
</dbReference>
<keyword evidence="3" id="KW-0050">Antiport</keyword>
<proteinExistence type="predicted"/>
<evidence type="ECO:0000256" key="5">
    <source>
        <dbReference type="ARBA" id="ARBA00022692"/>
    </source>
</evidence>
<dbReference type="Pfam" id="PF02080">
    <property type="entry name" value="TrkA_C"/>
    <property type="match status" value="1"/>
</dbReference>
<keyword evidence="12" id="KW-1185">Reference proteome</keyword>
<dbReference type="EMBL" id="JAGDEL010000002">
    <property type="protein sequence ID" value="MBO1510972.1"/>
    <property type="molecule type" value="Genomic_DNA"/>
</dbReference>
<feature type="transmembrane region" description="Helical" evidence="9">
    <location>
        <begin position="124"/>
        <end position="143"/>
    </location>
</feature>
<evidence type="ECO:0000256" key="6">
    <source>
        <dbReference type="ARBA" id="ARBA00022989"/>
    </source>
</evidence>
<feature type="domain" description="RCK C-terminal" evidence="10">
    <location>
        <begin position="406"/>
        <end position="487"/>
    </location>
</feature>
<feature type="transmembrane region" description="Helical" evidence="9">
    <location>
        <begin position="337"/>
        <end position="357"/>
    </location>
</feature>
<dbReference type="InterPro" id="IPR006037">
    <property type="entry name" value="RCK_C"/>
</dbReference>
<feature type="transmembrane region" description="Helical" evidence="9">
    <location>
        <begin position="184"/>
        <end position="209"/>
    </location>
</feature>
<evidence type="ECO:0000256" key="8">
    <source>
        <dbReference type="ARBA" id="ARBA00023136"/>
    </source>
</evidence>
<evidence type="ECO:0000256" key="3">
    <source>
        <dbReference type="ARBA" id="ARBA00022449"/>
    </source>
</evidence>
<evidence type="ECO:0000256" key="4">
    <source>
        <dbReference type="ARBA" id="ARBA00022475"/>
    </source>
</evidence>
<dbReference type="PANTHER" id="PTHR32507:SF7">
    <property type="entry name" value="K(+)_H(+) ANTIPORTER NHAP2"/>
    <property type="match status" value="1"/>
</dbReference>
<feature type="transmembrane region" description="Helical" evidence="9">
    <location>
        <begin position="302"/>
        <end position="325"/>
    </location>
</feature>
<organism evidence="11 12">
    <name type="scientific">Metabacillus bambusae</name>
    <dbReference type="NCBI Taxonomy" id="2795218"/>
    <lineage>
        <taxon>Bacteria</taxon>
        <taxon>Bacillati</taxon>
        <taxon>Bacillota</taxon>
        <taxon>Bacilli</taxon>
        <taxon>Bacillales</taxon>
        <taxon>Bacillaceae</taxon>
        <taxon>Metabacillus</taxon>
    </lineage>
</organism>
<evidence type="ECO:0000313" key="11">
    <source>
        <dbReference type="EMBL" id="MBO1510972.1"/>
    </source>
</evidence>
<accession>A0ABS3MY83</accession>
<comment type="caution">
    <text evidence="11">The sequence shown here is derived from an EMBL/GenBank/DDBJ whole genome shotgun (WGS) entry which is preliminary data.</text>
</comment>
<dbReference type="PANTHER" id="PTHR32507">
    <property type="entry name" value="NA(+)/H(+) ANTIPORTER 1"/>
    <property type="match status" value="1"/>
</dbReference>
<dbReference type="Gene3D" id="3.30.70.1450">
    <property type="entry name" value="Regulator of K+ conductance, C-terminal domain"/>
    <property type="match status" value="1"/>
</dbReference>
<dbReference type="Pfam" id="PF00999">
    <property type="entry name" value="Na_H_Exchanger"/>
    <property type="match status" value="1"/>
</dbReference>
<evidence type="ECO:0000256" key="7">
    <source>
        <dbReference type="ARBA" id="ARBA00023065"/>
    </source>
</evidence>
<keyword evidence="4" id="KW-1003">Cell membrane</keyword>
<sequence>MLQHFETDYLILLLSLLLLLGVITTKFSTKIGVPALVLFIGLGMVMGSDGLNIINFSDVKIAQIIGIIALVIILFEGGLKTKWSSVKKVAAPSLSLATIGVLITTSITALGAKVIFDMDWLESFLIGAIVGSTDAAAVFAILAGQNVKEKLTSTLEAESGTNVPMAMFLTISTIQLMTSDDSNIVMLILSFFWQMSIGLLLGYGLGWLATKSINKINLDFNGLYPVFTLVFAILSYSVTSMLNASGLFAVYVTALVIGNKDLTYRNSILRFHAGLAWMMQILMFIILGLLVSPSQLFDLDLIWKALLLSVILIVIARPAAIYAALSYFPFSSKEFLFISWAGLRGAVPIVLATFPFIDGVENSHVIFHIVFFVVLTSALVQGSTIPLVAKKLGLTEPEKDISPDLLEVISLGKVNAELIEYAVSQKCSLLNKQVKDITFPEKVWVNALIRNKDLFPPSNNLTIKNGDILYILADKKSISDLKELLNVE</sequence>
<evidence type="ECO:0000256" key="2">
    <source>
        <dbReference type="ARBA" id="ARBA00022448"/>
    </source>
</evidence>
<evidence type="ECO:0000256" key="1">
    <source>
        <dbReference type="ARBA" id="ARBA00004651"/>
    </source>
</evidence>
<feature type="transmembrane region" description="Helical" evidence="9">
    <location>
        <begin position="369"/>
        <end position="389"/>
    </location>
</feature>
<keyword evidence="8 9" id="KW-0472">Membrane</keyword>
<feature type="transmembrane region" description="Helical" evidence="9">
    <location>
        <begin position="6"/>
        <end position="23"/>
    </location>
</feature>
<comment type="subcellular location">
    <subcellularLocation>
        <location evidence="1">Cell membrane</location>
        <topology evidence="1">Multi-pass membrane protein</topology>
    </subcellularLocation>
</comment>
<dbReference type="NCBIfam" id="NF003716">
    <property type="entry name" value="PRK05326.1-3"/>
    <property type="match status" value="1"/>
</dbReference>
<dbReference type="Proteomes" id="UP000663981">
    <property type="component" value="Unassembled WGS sequence"/>
</dbReference>
<evidence type="ECO:0000259" key="10">
    <source>
        <dbReference type="PROSITE" id="PS51202"/>
    </source>
</evidence>
<dbReference type="PROSITE" id="PS51202">
    <property type="entry name" value="RCK_C"/>
    <property type="match status" value="1"/>
</dbReference>
<keyword evidence="7" id="KW-0406">Ion transport</keyword>
<dbReference type="RefSeq" id="WP_207975577.1">
    <property type="nucleotide sequence ID" value="NZ_JAGDEL010000002.1"/>
</dbReference>
<name>A0ABS3MY83_9BACI</name>
<protein>
    <submittedName>
        <fullName evidence="11">Potassium/proton antiporter</fullName>
    </submittedName>
</protein>